<name>A0A3N4J1J6_9PEZI</name>
<dbReference type="OrthoDB" id="5417709at2759"/>
<evidence type="ECO:0000313" key="3">
    <source>
        <dbReference type="Proteomes" id="UP000276215"/>
    </source>
</evidence>
<evidence type="ECO:0000256" key="1">
    <source>
        <dbReference type="SAM" id="SignalP"/>
    </source>
</evidence>
<dbReference type="EMBL" id="ML120478">
    <property type="protein sequence ID" value="RPA92232.1"/>
    <property type="molecule type" value="Genomic_DNA"/>
</dbReference>
<dbReference type="Gene3D" id="1.20.1280.140">
    <property type="match status" value="1"/>
</dbReference>
<feature type="chain" id="PRO_5018097578" description="Hydrophobic surface binding protein A" evidence="1">
    <location>
        <begin position="19"/>
        <end position="177"/>
    </location>
</feature>
<dbReference type="Proteomes" id="UP000276215">
    <property type="component" value="Unassembled WGS sequence"/>
</dbReference>
<gene>
    <name evidence="2" type="ORF">L873DRAFT_207977</name>
</gene>
<dbReference type="PANTHER" id="PTHR38123">
    <property type="entry name" value="CELL WALL SERINE-THREONINE-RICH GALACTOMANNOPROTEIN MP1 (AFU_ORTHOLOGUE AFUA_4G03240)"/>
    <property type="match status" value="1"/>
</dbReference>
<dbReference type="InterPro" id="IPR021054">
    <property type="entry name" value="Cell_wall_mannoprotein_1"/>
</dbReference>
<dbReference type="PANTHER" id="PTHR38123:SF6">
    <property type="entry name" value="CELL WALL SERINE-THREONINE-RICH GALACTOMANNOPROTEIN MP1 (AFU_ORTHOLOGUE AFUA_4G03240)"/>
    <property type="match status" value="1"/>
</dbReference>
<proteinExistence type="predicted"/>
<protein>
    <recommendedName>
        <fullName evidence="4">Hydrophobic surface binding protein A</fullName>
    </recommendedName>
</protein>
<dbReference type="AlphaFoldDB" id="A0A3N4J1J6"/>
<organism evidence="2 3">
    <name type="scientific">Choiromyces venosus 120613-1</name>
    <dbReference type="NCBI Taxonomy" id="1336337"/>
    <lineage>
        <taxon>Eukaryota</taxon>
        <taxon>Fungi</taxon>
        <taxon>Dikarya</taxon>
        <taxon>Ascomycota</taxon>
        <taxon>Pezizomycotina</taxon>
        <taxon>Pezizomycetes</taxon>
        <taxon>Pezizales</taxon>
        <taxon>Tuberaceae</taxon>
        <taxon>Choiromyces</taxon>
    </lineage>
</organism>
<reference evidence="2 3" key="1">
    <citation type="journal article" date="2018" name="Nat. Ecol. Evol.">
        <title>Pezizomycetes genomes reveal the molecular basis of ectomycorrhizal truffle lifestyle.</title>
        <authorList>
            <person name="Murat C."/>
            <person name="Payen T."/>
            <person name="Noel B."/>
            <person name="Kuo A."/>
            <person name="Morin E."/>
            <person name="Chen J."/>
            <person name="Kohler A."/>
            <person name="Krizsan K."/>
            <person name="Balestrini R."/>
            <person name="Da Silva C."/>
            <person name="Montanini B."/>
            <person name="Hainaut M."/>
            <person name="Levati E."/>
            <person name="Barry K.W."/>
            <person name="Belfiori B."/>
            <person name="Cichocki N."/>
            <person name="Clum A."/>
            <person name="Dockter R.B."/>
            <person name="Fauchery L."/>
            <person name="Guy J."/>
            <person name="Iotti M."/>
            <person name="Le Tacon F."/>
            <person name="Lindquist E.A."/>
            <person name="Lipzen A."/>
            <person name="Malagnac F."/>
            <person name="Mello A."/>
            <person name="Molinier V."/>
            <person name="Miyauchi S."/>
            <person name="Poulain J."/>
            <person name="Riccioni C."/>
            <person name="Rubini A."/>
            <person name="Sitrit Y."/>
            <person name="Splivallo R."/>
            <person name="Traeger S."/>
            <person name="Wang M."/>
            <person name="Zifcakova L."/>
            <person name="Wipf D."/>
            <person name="Zambonelli A."/>
            <person name="Paolocci F."/>
            <person name="Nowrousian M."/>
            <person name="Ottonello S."/>
            <person name="Baldrian P."/>
            <person name="Spatafora J.W."/>
            <person name="Henrissat B."/>
            <person name="Nagy L.G."/>
            <person name="Aury J.M."/>
            <person name="Wincker P."/>
            <person name="Grigoriev I.V."/>
            <person name="Bonfante P."/>
            <person name="Martin F.M."/>
        </authorList>
    </citation>
    <scope>NUCLEOTIDE SEQUENCE [LARGE SCALE GENOMIC DNA]</scope>
    <source>
        <strain evidence="2 3">120613-1</strain>
    </source>
</reference>
<sequence length="177" mass="18252">MYIITLLLLLLSTSITTSLPLSPFLQERDYSSTATKINTIISDLDALKAAVTAFTGTPAGALPVGAAAGKLDNDLNLTTADIGTSTYTTSQSSALRTLVVPLGPAHTSGLAALAAKAPLFAAAGATTQVANQLLQLWFDNDDFWTALVGKLAPGDQGPVDAAGNQTRLAYENALLAF</sequence>
<dbReference type="Pfam" id="PF12296">
    <property type="entry name" value="HsbA"/>
    <property type="match status" value="1"/>
</dbReference>
<evidence type="ECO:0000313" key="2">
    <source>
        <dbReference type="EMBL" id="RPA92232.1"/>
    </source>
</evidence>
<keyword evidence="3" id="KW-1185">Reference proteome</keyword>
<feature type="signal peptide" evidence="1">
    <location>
        <begin position="1"/>
        <end position="18"/>
    </location>
</feature>
<dbReference type="GO" id="GO:0005576">
    <property type="term" value="C:extracellular region"/>
    <property type="evidence" value="ECO:0007669"/>
    <property type="project" value="TreeGrafter"/>
</dbReference>
<evidence type="ECO:0008006" key="4">
    <source>
        <dbReference type="Google" id="ProtNLM"/>
    </source>
</evidence>
<accession>A0A3N4J1J6</accession>
<keyword evidence="1" id="KW-0732">Signal</keyword>